<proteinExistence type="predicted"/>
<keyword evidence="2" id="KW-1185">Reference proteome</keyword>
<dbReference type="Proteomes" id="UP001075354">
    <property type="component" value="Chromosome 1"/>
</dbReference>
<comment type="caution">
    <text evidence="1">The sequence shown here is derived from an EMBL/GenBank/DDBJ whole genome shotgun (WGS) entry which is preliminary data.</text>
</comment>
<name>A0AAV7Y2F5_9NEOP</name>
<evidence type="ECO:0000313" key="2">
    <source>
        <dbReference type="Proteomes" id="UP001075354"/>
    </source>
</evidence>
<reference evidence="1" key="1">
    <citation type="submission" date="2022-12" db="EMBL/GenBank/DDBJ databases">
        <title>Chromosome-level genome assembly of the bean flower thrips Megalurothrips usitatus.</title>
        <authorList>
            <person name="Ma L."/>
            <person name="Liu Q."/>
            <person name="Li H."/>
            <person name="Cai W."/>
        </authorList>
    </citation>
    <scope>NUCLEOTIDE SEQUENCE</scope>
    <source>
        <strain evidence="1">Cailab_2022a</strain>
    </source>
</reference>
<dbReference type="AlphaFoldDB" id="A0AAV7Y2F5"/>
<evidence type="ECO:0000313" key="1">
    <source>
        <dbReference type="EMBL" id="KAJ1531853.1"/>
    </source>
</evidence>
<gene>
    <name evidence="1" type="ORF">ONE63_000504</name>
</gene>
<protein>
    <submittedName>
        <fullName evidence="1">Uncharacterized protein</fullName>
    </submittedName>
</protein>
<organism evidence="1 2">
    <name type="scientific">Megalurothrips usitatus</name>
    <name type="common">bean blossom thrips</name>
    <dbReference type="NCBI Taxonomy" id="439358"/>
    <lineage>
        <taxon>Eukaryota</taxon>
        <taxon>Metazoa</taxon>
        <taxon>Ecdysozoa</taxon>
        <taxon>Arthropoda</taxon>
        <taxon>Hexapoda</taxon>
        <taxon>Insecta</taxon>
        <taxon>Pterygota</taxon>
        <taxon>Neoptera</taxon>
        <taxon>Paraneoptera</taxon>
        <taxon>Thysanoptera</taxon>
        <taxon>Terebrantia</taxon>
        <taxon>Thripoidea</taxon>
        <taxon>Thripidae</taxon>
        <taxon>Megalurothrips</taxon>
    </lineage>
</organism>
<dbReference type="EMBL" id="JAPTSV010000001">
    <property type="protein sequence ID" value="KAJ1531853.1"/>
    <property type="molecule type" value="Genomic_DNA"/>
</dbReference>
<sequence>MLQQALQAPDVADDFILLAPSDLDNAWTTQTGRLLVPVGQPDQEDDGWKQMQVQLAEQTSAQQRHIENLHDKLADQYRAREELQRSQHSLLREHHKLSLEHQQQLAKKERQLLKEKHRAIKQGAKHSDELHRVKSEVEELKKVLEDVKSLDPEQNKADQQVPAVVAQVFLLQQQQQQLASSPAAGEPTPEPVKDAVVLASAPKEVDSSLEHIFSAVFGPNPGAYFFPSYSVVADGAGGSSRQRRDLAELQQRRERRRAALATRMGIRRRRHDEASGPLMRIDGGQRVPLYDTPAVVLRDEEGALRAARRRRLSRG</sequence>
<accession>A0AAV7Y2F5</accession>